<dbReference type="OrthoDB" id="9796523at2"/>
<sequence>MSPRRAPRDADDALRRGVDRRPVRATFRVYVEGRVTEVAYIDALRQAAHLASSTSVRVMIGESGAVPLALVEAARRDRHRIRGGVDQFWCVFDVESPLRHPHLRRAIALAEANDIRVAVSNPCFELWLILHHRDHGAHLSTREAVRIRRQLDGAGGKGLNPDTYMRSRDDAVKRAHTLRRRHQSNGTVFPEDNPGSSVDRFVVALSEAGWA</sequence>
<dbReference type="EMBL" id="RCUX01000009">
    <property type="protein sequence ID" value="RLP74703.1"/>
    <property type="molecule type" value="Genomic_DNA"/>
</dbReference>
<dbReference type="Pfam" id="PF13707">
    <property type="entry name" value="RloB"/>
    <property type="match status" value="1"/>
</dbReference>
<gene>
    <name evidence="1" type="ORF">D9V32_11730</name>
</gene>
<accession>A0A3L7A2Z5</accession>
<dbReference type="AlphaFoldDB" id="A0A3L7A2Z5"/>
<dbReference type="InterPro" id="IPR025591">
    <property type="entry name" value="RloB"/>
</dbReference>
<name>A0A3L7A2Z5_9MICO</name>
<dbReference type="Proteomes" id="UP000272503">
    <property type="component" value="Unassembled WGS sequence"/>
</dbReference>
<keyword evidence="2" id="KW-1185">Reference proteome</keyword>
<comment type="caution">
    <text evidence="1">The sequence shown here is derived from an EMBL/GenBank/DDBJ whole genome shotgun (WGS) entry which is preliminary data.</text>
</comment>
<evidence type="ECO:0000313" key="1">
    <source>
        <dbReference type="EMBL" id="RLP74703.1"/>
    </source>
</evidence>
<proteinExistence type="predicted"/>
<evidence type="ECO:0000313" key="2">
    <source>
        <dbReference type="Proteomes" id="UP000272503"/>
    </source>
</evidence>
<organism evidence="1 2">
    <name type="scientific">Mycetocola tolaasinivorans</name>
    <dbReference type="NCBI Taxonomy" id="76635"/>
    <lineage>
        <taxon>Bacteria</taxon>
        <taxon>Bacillati</taxon>
        <taxon>Actinomycetota</taxon>
        <taxon>Actinomycetes</taxon>
        <taxon>Micrococcales</taxon>
        <taxon>Microbacteriaceae</taxon>
        <taxon>Mycetocola</taxon>
    </lineage>
</organism>
<protein>
    <submittedName>
        <fullName evidence="1">RloB domain-containing protein</fullName>
    </submittedName>
</protein>
<reference evidence="1 2" key="1">
    <citation type="submission" date="2018-10" db="EMBL/GenBank/DDBJ databases">
        <authorList>
            <person name="Li J."/>
        </authorList>
    </citation>
    <scope>NUCLEOTIDE SEQUENCE [LARGE SCALE GENOMIC DNA]</scope>
    <source>
        <strain evidence="1 2">IF 016277</strain>
    </source>
</reference>